<dbReference type="HOGENOM" id="CLU_1341193_0_0_9"/>
<dbReference type="SUPFAM" id="SSF103084">
    <property type="entry name" value="Holliday junction resolvase RusA"/>
    <property type="match status" value="1"/>
</dbReference>
<dbReference type="eggNOG" id="ENOG5033EQC">
    <property type="taxonomic scope" value="Bacteria"/>
</dbReference>
<dbReference type="InterPro" id="IPR036614">
    <property type="entry name" value="RusA-like_sf"/>
</dbReference>
<dbReference type="GO" id="GO:0006310">
    <property type="term" value="P:DNA recombination"/>
    <property type="evidence" value="ECO:0007669"/>
    <property type="project" value="InterPro"/>
</dbReference>
<name>E4SAM1_CALA7</name>
<dbReference type="EMBL" id="CP002326">
    <property type="protein sequence ID" value="ADQ40230.1"/>
    <property type="molecule type" value="Genomic_DNA"/>
</dbReference>
<dbReference type="Proteomes" id="UP000009256">
    <property type="component" value="Chromosome"/>
</dbReference>
<evidence type="ECO:0000313" key="2">
    <source>
        <dbReference type="Proteomes" id="UP000009256"/>
    </source>
</evidence>
<keyword evidence="2" id="KW-1185">Reference proteome</keyword>
<reference key="1">
    <citation type="submission" date="2010-11" db="EMBL/GenBank/DDBJ databases">
        <title>Complete sequence of chromosome of Caldicellulosiruptor kristjanssonii 177R1B.</title>
        <authorList>
            <consortium name="US DOE Joint Genome Institute"/>
            <person name="Lucas S."/>
            <person name="Copeland A."/>
            <person name="Lapidus A."/>
            <person name="Cheng J.-F."/>
            <person name="Bruce D."/>
            <person name="Goodwin L."/>
            <person name="Pitluck S."/>
            <person name="Davenport K."/>
            <person name="Detter J.C."/>
            <person name="Han C."/>
            <person name="Tapia R."/>
            <person name="Land M."/>
            <person name="Hauser L."/>
            <person name="Jeffries C."/>
            <person name="Kyrpides N."/>
            <person name="Ivanova N."/>
            <person name="Mikhailova N."/>
            <person name="Blumer-Schuette S.E."/>
            <person name="Kelly R.M."/>
            <person name="Woyke T."/>
        </authorList>
    </citation>
    <scope>NUCLEOTIDE SEQUENCE</scope>
    <source>
        <strain>177R1B</strain>
    </source>
</reference>
<dbReference type="RefSeq" id="WP_013432058.1">
    <property type="nucleotide sequence ID" value="NC_014721.1"/>
</dbReference>
<organism evidence="1 2">
    <name type="scientific">Caldicellulosiruptor acetigenus (strain ATCC 700853 / DSM 12137 / I77R1B)</name>
    <name type="common">Caldicellulosiruptor kristjanssonii</name>
    <dbReference type="NCBI Taxonomy" id="632335"/>
    <lineage>
        <taxon>Bacteria</taxon>
        <taxon>Bacillati</taxon>
        <taxon>Bacillota</taxon>
        <taxon>Bacillota incertae sedis</taxon>
        <taxon>Caldicellulosiruptorales</taxon>
        <taxon>Caldicellulosiruptoraceae</taxon>
        <taxon>Caldicellulosiruptor</taxon>
    </lineage>
</organism>
<protein>
    <submittedName>
        <fullName evidence="1">Uncharacterized protein</fullName>
    </submittedName>
</protein>
<dbReference type="GO" id="GO:0000287">
    <property type="term" value="F:magnesium ion binding"/>
    <property type="evidence" value="ECO:0007669"/>
    <property type="project" value="InterPro"/>
</dbReference>
<accession>E4SAM1</accession>
<sequence>MFDEKFVREFIITDDVKRLSNAAAHLESAIYDLRAFLYGVQNRYNRYAEYANLPKMELQIDRFECSFENNILTLTIYDIPPLYKKLPKSAYTDKWYSVVHNAISSLPNPPRFEKAFIFFEFYIPAPALKTDSDNRMLKTIIDALVREKVIPDDDIHHMAFGACGKISNEQKTVVTVFPVKDFDNLKDALLKAF</sequence>
<evidence type="ECO:0000313" key="1">
    <source>
        <dbReference type="EMBL" id="ADQ40230.1"/>
    </source>
</evidence>
<dbReference type="Gene3D" id="3.30.1330.70">
    <property type="entry name" value="Holliday junction resolvase RusA"/>
    <property type="match status" value="1"/>
</dbReference>
<dbReference type="AlphaFoldDB" id="E4SAM1"/>
<gene>
    <name evidence="1" type="ordered locus">Calkr_0698</name>
</gene>
<reference evidence="1 2" key="2">
    <citation type="journal article" date="2011" name="J. Bacteriol.">
        <title>Complete genome sequences for the anaerobic, extremely thermophilic plant biomass-degrading bacteria Caldicellulosiruptor hydrothermalis, Caldicellulosiruptor kristjanssonii, Caldicellulosiruptor kronotskyensis, Caldicellulosiruptor owensenis, and Caldicellulosiruptor lactoaceticus.</title>
        <authorList>
            <person name="Blumer-Schuette S.E."/>
            <person name="Ozdemir I."/>
            <person name="Mistry D."/>
            <person name="Lucas S."/>
            <person name="Lapidus A."/>
            <person name="Cheng J.F."/>
            <person name="Goodwin L.A."/>
            <person name="Pitluck S."/>
            <person name="Land M.L."/>
            <person name="Hauser L.J."/>
            <person name="Woyke T."/>
            <person name="Mikhailova N."/>
            <person name="Pati A."/>
            <person name="Kyrpides N.C."/>
            <person name="Ivanova N."/>
            <person name="Detter J.C."/>
            <person name="Walston-Davenport K."/>
            <person name="Han S."/>
            <person name="Adams M.W."/>
            <person name="Kelly R.M."/>
        </authorList>
    </citation>
    <scope>NUCLEOTIDE SEQUENCE [LARGE SCALE GENOMIC DNA]</scope>
    <source>
        <strain evidence="2">ATCC 700853 / DSM 12137 / I77R1B</strain>
    </source>
</reference>
<dbReference type="GO" id="GO:0006281">
    <property type="term" value="P:DNA repair"/>
    <property type="evidence" value="ECO:0007669"/>
    <property type="project" value="InterPro"/>
</dbReference>
<dbReference type="KEGG" id="cki:Calkr_0698"/>
<proteinExistence type="predicted"/>